<name>A0A1D1V3I6_RAMVA</name>
<evidence type="ECO:0000313" key="4">
    <source>
        <dbReference type="Proteomes" id="UP000186922"/>
    </source>
</evidence>
<organism evidence="3 4">
    <name type="scientific">Ramazzottius varieornatus</name>
    <name type="common">Water bear</name>
    <name type="synonym">Tardigrade</name>
    <dbReference type="NCBI Taxonomy" id="947166"/>
    <lineage>
        <taxon>Eukaryota</taxon>
        <taxon>Metazoa</taxon>
        <taxon>Ecdysozoa</taxon>
        <taxon>Tardigrada</taxon>
        <taxon>Eutardigrada</taxon>
        <taxon>Parachela</taxon>
        <taxon>Hypsibioidea</taxon>
        <taxon>Ramazzottiidae</taxon>
        <taxon>Ramazzottius</taxon>
    </lineage>
</organism>
<sequence length="115" mass="13639">MSLPRRIREFNWSGYLRIVGYTQGALILGVGSLYYIMEYNQDLRYWMRSHHPGVLRTFYTLAEDIEKNFEVRRLDTEAWEKKDVLEKSKNQTNKTWTKEHKIQTAASKSPPPSVQ</sequence>
<keyword evidence="2" id="KW-0472">Membrane</keyword>
<dbReference type="AlphaFoldDB" id="A0A1D1V3I6"/>
<accession>A0A1D1V3I6</accession>
<gene>
    <name evidence="3" type="primary">RvY_07799-1</name>
    <name evidence="3" type="synonym">RvY_07799.1</name>
    <name evidence="3" type="ORF">RvY_07799</name>
</gene>
<feature type="transmembrane region" description="Helical" evidence="2">
    <location>
        <begin position="15"/>
        <end position="37"/>
    </location>
</feature>
<keyword evidence="4" id="KW-1185">Reference proteome</keyword>
<comment type="caution">
    <text evidence="3">The sequence shown here is derived from an EMBL/GenBank/DDBJ whole genome shotgun (WGS) entry which is preliminary data.</text>
</comment>
<evidence type="ECO:0000256" key="2">
    <source>
        <dbReference type="SAM" id="Phobius"/>
    </source>
</evidence>
<dbReference type="Proteomes" id="UP000186922">
    <property type="component" value="Unassembled WGS sequence"/>
</dbReference>
<reference evidence="3 4" key="1">
    <citation type="journal article" date="2016" name="Nat. Commun.">
        <title>Extremotolerant tardigrade genome and improved radiotolerance of human cultured cells by tardigrade-unique protein.</title>
        <authorList>
            <person name="Hashimoto T."/>
            <person name="Horikawa D.D."/>
            <person name="Saito Y."/>
            <person name="Kuwahara H."/>
            <person name="Kozuka-Hata H."/>
            <person name="Shin-I T."/>
            <person name="Minakuchi Y."/>
            <person name="Ohishi K."/>
            <person name="Motoyama A."/>
            <person name="Aizu T."/>
            <person name="Enomoto A."/>
            <person name="Kondo K."/>
            <person name="Tanaka S."/>
            <person name="Hara Y."/>
            <person name="Koshikawa S."/>
            <person name="Sagara H."/>
            <person name="Miura T."/>
            <person name="Yokobori S."/>
            <person name="Miyagawa K."/>
            <person name="Suzuki Y."/>
            <person name="Kubo T."/>
            <person name="Oyama M."/>
            <person name="Kohara Y."/>
            <person name="Fujiyama A."/>
            <person name="Arakawa K."/>
            <person name="Katayama T."/>
            <person name="Toyoda A."/>
            <person name="Kunieda T."/>
        </authorList>
    </citation>
    <scope>NUCLEOTIDE SEQUENCE [LARGE SCALE GENOMIC DNA]</scope>
    <source>
        <strain evidence="3 4">YOKOZUNA-1</strain>
    </source>
</reference>
<keyword evidence="2" id="KW-1133">Transmembrane helix</keyword>
<evidence type="ECO:0000256" key="1">
    <source>
        <dbReference type="SAM" id="MobiDB-lite"/>
    </source>
</evidence>
<keyword evidence="2" id="KW-0812">Transmembrane</keyword>
<evidence type="ECO:0000313" key="3">
    <source>
        <dbReference type="EMBL" id="GAU96339.1"/>
    </source>
</evidence>
<dbReference type="EMBL" id="BDGG01000003">
    <property type="protein sequence ID" value="GAU96339.1"/>
    <property type="molecule type" value="Genomic_DNA"/>
</dbReference>
<protein>
    <submittedName>
        <fullName evidence="3">Uncharacterized protein</fullName>
    </submittedName>
</protein>
<proteinExistence type="predicted"/>
<feature type="region of interest" description="Disordered" evidence="1">
    <location>
        <begin position="90"/>
        <end position="115"/>
    </location>
</feature>